<dbReference type="InterPro" id="IPR036291">
    <property type="entry name" value="NAD(P)-bd_dom_sf"/>
</dbReference>
<dbReference type="RefSeq" id="WP_050668277.1">
    <property type="nucleotide sequence ID" value="NZ_LAIR01000002.1"/>
</dbReference>
<dbReference type="Pfam" id="PF02774">
    <property type="entry name" value="Semialdhyde_dhC"/>
    <property type="match status" value="1"/>
</dbReference>
<dbReference type="Gene3D" id="3.40.50.720">
    <property type="entry name" value="NAD(P)-binding Rossmann-like Domain"/>
    <property type="match status" value="1"/>
</dbReference>
<dbReference type="AlphaFoldDB" id="A0A0L6CEZ3"/>
<accession>A0A0L6CEZ3</accession>
<protein>
    <submittedName>
        <fullName evidence="3">Aspartate-semialdehyde dehydrogenase</fullName>
    </submittedName>
</protein>
<dbReference type="SUPFAM" id="SSF55347">
    <property type="entry name" value="Glyceraldehyde-3-phosphate dehydrogenase-like, C-terminal domain"/>
    <property type="match status" value="1"/>
</dbReference>
<dbReference type="SMART" id="SM00859">
    <property type="entry name" value="Semialdhyde_dh"/>
    <property type="match status" value="1"/>
</dbReference>
<comment type="caution">
    <text evidence="3">The sequence shown here is derived from an EMBL/GenBank/DDBJ whole genome shotgun (WGS) entry which is preliminary data.</text>
</comment>
<dbReference type="EMBL" id="LAIR01000002">
    <property type="protein sequence ID" value="KNX36068.1"/>
    <property type="molecule type" value="Genomic_DNA"/>
</dbReference>
<dbReference type="STRING" id="1631356.VV01_01130"/>
<dbReference type="Proteomes" id="UP000037397">
    <property type="component" value="Unassembled WGS sequence"/>
</dbReference>
<proteinExistence type="inferred from homology"/>
<dbReference type="GO" id="GO:0008652">
    <property type="term" value="P:amino acid biosynthetic process"/>
    <property type="evidence" value="ECO:0007669"/>
    <property type="project" value="InterPro"/>
</dbReference>
<dbReference type="Gene3D" id="3.30.360.10">
    <property type="entry name" value="Dihydrodipicolinate Reductase, domain 2"/>
    <property type="match status" value="1"/>
</dbReference>
<dbReference type="PATRIC" id="fig|1631356.3.peg.150"/>
<dbReference type="GO" id="GO:0016620">
    <property type="term" value="F:oxidoreductase activity, acting on the aldehyde or oxo group of donors, NAD or NADP as acceptor"/>
    <property type="evidence" value="ECO:0007669"/>
    <property type="project" value="InterPro"/>
</dbReference>
<organism evidence="3 4">
    <name type="scientific">Luteipulveratus halotolerans</name>
    <dbReference type="NCBI Taxonomy" id="1631356"/>
    <lineage>
        <taxon>Bacteria</taxon>
        <taxon>Bacillati</taxon>
        <taxon>Actinomycetota</taxon>
        <taxon>Actinomycetes</taxon>
        <taxon>Micrococcales</taxon>
        <taxon>Dermacoccaceae</taxon>
        <taxon>Luteipulveratus</taxon>
    </lineage>
</organism>
<dbReference type="OrthoDB" id="9805684at2"/>
<evidence type="ECO:0000256" key="1">
    <source>
        <dbReference type="ARBA" id="ARBA00010584"/>
    </source>
</evidence>
<dbReference type="PANTHER" id="PTHR46278">
    <property type="entry name" value="DEHYDROGENASE, PUTATIVE-RELATED"/>
    <property type="match status" value="1"/>
</dbReference>
<dbReference type="GO" id="GO:0046983">
    <property type="term" value="F:protein dimerization activity"/>
    <property type="evidence" value="ECO:0007669"/>
    <property type="project" value="InterPro"/>
</dbReference>
<keyword evidence="4" id="KW-1185">Reference proteome</keyword>
<dbReference type="PIRSF" id="PIRSF000148">
    <property type="entry name" value="ASA_dh"/>
    <property type="match status" value="1"/>
</dbReference>
<evidence type="ECO:0000259" key="2">
    <source>
        <dbReference type="SMART" id="SM00859"/>
    </source>
</evidence>
<name>A0A0L6CEZ3_9MICO</name>
<dbReference type="PANTHER" id="PTHR46278:SF2">
    <property type="entry name" value="ASPARTATE-SEMIALDEHYDE DEHYDROGENASE"/>
    <property type="match status" value="1"/>
</dbReference>
<dbReference type="InterPro" id="IPR000534">
    <property type="entry name" value="Semialdehyde_DH_NAD-bd"/>
</dbReference>
<evidence type="ECO:0000313" key="3">
    <source>
        <dbReference type="EMBL" id="KNX36068.1"/>
    </source>
</evidence>
<dbReference type="SUPFAM" id="SSF51735">
    <property type="entry name" value="NAD(P)-binding Rossmann-fold domains"/>
    <property type="match status" value="1"/>
</dbReference>
<dbReference type="InterPro" id="IPR012280">
    <property type="entry name" value="Semialdhyde_DH_dimer_dom"/>
</dbReference>
<evidence type="ECO:0000313" key="4">
    <source>
        <dbReference type="Proteomes" id="UP000037397"/>
    </source>
</evidence>
<reference evidence="4" key="1">
    <citation type="submission" date="2015-03" db="EMBL/GenBank/DDBJ databases">
        <title>Luteipulveratus halotolerans sp. nov., a novel actinobacterium (Dermacoccaceae) from Sarawak, Malaysia.</title>
        <authorList>
            <person name="Juboi H."/>
            <person name="Basik A."/>
            <person name="Shamsul S.S."/>
            <person name="Arnold P."/>
            <person name="Schmitt E.K."/>
            <person name="Sanglier J.-J."/>
            <person name="Yeo T."/>
        </authorList>
    </citation>
    <scope>NUCLEOTIDE SEQUENCE [LARGE SCALE GENOMIC DNA]</scope>
    <source>
        <strain evidence="4">C296001</strain>
    </source>
</reference>
<gene>
    <name evidence="3" type="ORF">VV01_01130</name>
</gene>
<comment type="similarity">
    <text evidence="1">Belongs to the aspartate-semialdehyde dehydrogenase family.</text>
</comment>
<feature type="domain" description="Semialdehyde dehydrogenase NAD-binding" evidence="2">
    <location>
        <begin position="6"/>
        <end position="121"/>
    </location>
</feature>
<sequence>MAIRPSLAVVGATGAVGSTALQMLSTRVDVWGEVRLVGADRDVGQVETVRGQRVTVEPLTEELFADVDVALFAVPDTVSTTWAPVAAAHGTVVIDCSGAFRQDPDVPLVLPEVNPAQVRKRPRGIITSPNATTTSVLTALSPLHHGWGLSELVVTSFQAVSGIGRAGVQRLYDEVGTLAGNRRVGQVPGDVRRAVSDLPEISPFMGPIAYNVVPFAGRLMDGGWTSEEVRLRDESRKILGVPKLKVSATCVRVPVVSVHSLSVHATFASEISVDAARQALIEGPNYVVVLDDPASGEFPNPADVVGSDPTFVGRIRQSPDFPRSLELFVCSDNLRKGAALNMVQLAELVAVELGAVIPEDD</sequence>
<dbReference type="Pfam" id="PF01118">
    <property type="entry name" value="Semialdhyde_dh"/>
    <property type="match status" value="1"/>
</dbReference>
<dbReference type="GO" id="GO:0051287">
    <property type="term" value="F:NAD binding"/>
    <property type="evidence" value="ECO:0007669"/>
    <property type="project" value="InterPro"/>
</dbReference>
<dbReference type="NCBIfam" id="NF011456">
    <property type="entry name" value="PRK14874.1"/>
    <property type="match status" value="1"/>
</dbReference>